<gene>
    <name evidence="2" type="ORF">Tco_0951693</name>
</gene>
<comment type="caution">
    <text evidence="2">The sequence shown here is derived from an EMBL/GenBank/DDBJ whole genome shotgun (WGS) entry which is preliminary data.</text>
</comment>
<reference evidence="2" key="2">
    <citation type="submission" date="2022-01" db="EMBL/GenBank/DDBJ databases">
        <authorList>
            <person name="Yamashiro T."/>
            <person name="Shiraishi A."/>
            <person name="Satake H."/>
            <person name="Nakayama K."/>
        </authorList>
    </citation>
    <scope>NUCLEOTIDE SEQUENCE</scope>
</reference>
<name>A0ABQ5DWN8_9ASTR</name>
<sequence>MENPEQAFVDYASSRNNEVGGTLFTTNQGPRNFNKAINAWKDKPNFNWAQTQNFSSPQNDSFSTYSSNMPREPSSYQTKLKRVLNDFDSHQKKRLSSLGTQLKEQHDEMINKLNTLWKVVSEKLDNTPTREVSKDSMGQIND</sequence>
<reference evidence="2" key="1">
    <citation type="journal article" date="2022" name="Int. J. Mol. Sci.">
        <title>Draft Genome of Tanacetum Coccineum: Genomic Comparison of Closely Related Tanacetum-Family Plants.</title>
        <authorList>
            <person name="Yamashiro T."/>
            <person name="Shiraishi A."/>
            <person name="Nakayama K."/>
            <person name="Satake H."/>
        </authorList>
    </citation>
    <scope>NUCLEOTIDE SEQUENCE</scope>
</reference>
<feature type="non-terminal residue" evidence="2">
    <location>
        <position position="142"/>
    </location>
</feature>
<evidence type="ECO:0000313" key="3">
    <source>
        <dbReference type="Proteomes" id="UP001151760"/>
    </source>
</evidence>
<feature type="region of interest" description="Disordered" evidence="1">
    <location>
        <begin position="48"/>
        <end position="76"/>
    </location>
</feature>
<evidence type="ECO:0000313" key="2">
    <source>
        <dbReference type="EMBL" id="GJT42978.1"/>
    </source>
</evidence>
<protein>
    <submittedName>
        <fullName evidence="2">Uncharacterized protein</fullName>
    </submittedName>
</protein>
<dbReference type="Proteomes" id="UP001151760">
    <property type="component" value="Unassembled WGS sequence"/>
</dbReference>
<keyword evidence="3" id="KW-1185">Reference proteome</keyword>
<accession>A0ABQ5DWN8</accession>
<proteinExistence type="predicted"/>
<organism evidence="2 3">
    <name type="scientific">Tanacetum coccineum</name>
    <dbReference type="NCBI Taxonomy" id="301880"/>
    <lineage>
        <taxon>Eukaryota</taxon>
        <taxon>Viridiplantae</taxon>
        <taxon>Streptophyta</taxon>
        <taxon>Embryophyta</taxon>
        <taxon>Tracheophyta</taxon>
        <taxon>Spermatophyta</taxon>
        <taxon>Magnoliopsida</taxon>
        <taxon>eudicotyledons</taxon>
        <taxon>Gunneridae</taxon>
        <taxon>Pentapetalae</taxon>
        <taxon>asterids</taxon>
        <taxon>campanulids</taxon>
        <taxon>Asterales</taxon>
        <taxon>Asteraceae</taxon>
        <taxon>Asteroideae</taxon>
        <taxon>Anthemideae</taxon>
        <taxon>Anthemidinae</taxon>
        <taxon>Tanacetum</taxon>
    </lineage>
</organism>
<evidence type="ECO:0000256" key="1">
    <source>
        <dbReference type="SAM" id="MobiDB-lite"/>
    </source>
</evidence>
<dbReference type="EMBL" id="BQNB010015691">
    <property type="protein sequence ID" value="GJT42978.1"/>
    <property type="molecule type" value="Genomic_DNA"/>
</dbReference>